<evidence type="ECO:0000313" key="2">
    <source>
        <dbReference type="EMBL" id="KZP06675.1"/>
    </source>
</evidence>
<feature type="compositionally biased region" description="Basic and acidic residues" evidence="1">
    <location>
        <begin position="39"/>
        <end position="54"/>
    </location>
</feature>
<organism evidence="2 3">
    <name type="scientific">Athelia psychrophila</name>
    <dbReference type="NCBI Taxonomy" id="1759441"/>
    <lineage>
        <taxon>Eukaryota</taxon>
        <taxon>Fungi</taxon>
        <taxon>Dikarya</taxon>
        <taxon>Basidiomycota</taxon>
        <taxon>Agaricomycotina</taxon>
        <taxon>Agaricomycetes</taxon>
        <taxon>Agaricomycetidae</taxon>
        <taxon>Atheliales</taxon>
        <taxon>Atheliaceae</taxon>
        <taxon>Athelia</taxon>
    </lineage>
</organism>
<keyword evidence="3" id="KW-1185">Reference proteome</keyword>
<protein>
    <submittedName>
        <fullName evidence="2">Uncharacterized protein</fullName>
    </submittedName>
</protein>
<reference evidence="2 3" key="1">
    <citation type="journal article" date="2016" name="Mol. Biol. Evol.">
        <title>Comparative Genomics of Early-Diverging Mushroom-Forming Fungi Provides Insights into the Origins of Lignocellulose Decay Capabilities.</title>
        <authorList>
            <person name="Nagy L.G."/>
            <person name="Riley R."/>
            <person name="Tritt A."/>
            <person name="Adam C."/>
            <person name="Daum C."/>
            <person name="Floudas D."/>
            <person name="Sun H."/>
            <person name="Yadav J.S."/>
            <person name="Pangilinan J."/>
            <person name="Larsson K.H."/>
            <person name="Matsuura K."/>
            <person name="Barry K."/>
            <person name="Labutti K."/>
            <person name="Kuo R."/>
            <person name="Ohm R.A."/>
            <person name="Bhattacharya S.S."/>
            <person name="Shirouzu T."/>
            <person name="Yoshinaga Y."/>
            <person name="Martin F.M."/>
            <person name="Grigoriev I.V."/>
            <person name="Hibbett D.S."/>
        </authorList>
    </citation>
    <scope>NUCLEOTIDE SEQUENCE [LARGE SCALE GENOMIC DNA]</scope>
    <source>
        <strain evidence="2 3">CBS 109695</strain>
    </source>
</reference>
<name>A0A167X016_9AGAM</name>
<dbReference type="EMBL" id="KV417777">
    <property type="protein sequence ID" value="KZP06675.1"/>
    <property type="molecule type" value="Genomic_DNA"/>
</dbReference>
<feature type="region of interest" description="Disordered" evidence="1">
    <location>
        <begin position="83"/>
        <end position="124"/>
    </location>
</feature>
<dbReference type="Proteomes" id="UP000076532">
    <property type="component" value="Unassembled WGS sequence"/>
</dbReference>
<sequence>MPNGIGGYGKGLAGEIVGCDEGSNLRVAKRGEGGWQAENIRETTGRRGKEDEAGQTRGGKGLTVTTGVRGLHAADRGVKWREGWQRAERDGDAGADRIKSGRQGNDADEAQERSEKQSRATVTSRRLVKQERKLEGLLIDQQNLIACRANWGKEAGIGAEARRRDDERRLAEHTGSGADREVDDTGVGRGQPRGSSNLIKEAGFLFPELDDKNRLTGTERLT</sequence>
<feature type="compositionally biased region" description="Basic and acidic residues" evidence="1">
    <location>
        <begin position="160"/>
        <end position="172"/>
    </location>
</feature>
<accession>A0A167X016</accession>
<feature type="region of interest" description="Disordered" evidence="1">
    <location>
        <begin position="159"/>
        <end position="203"/>
    </location>
</feature>
<proteinExistence type="predicted"/>
<evidence type="ECO:0000256" key="1">
    <source>
        <dbReference type="SAM" id="MobiDB-lite"/>
    </source>
</evidence>
<feature type="compositionally biased region" description="Basic and acidic residues" evidence="1">
    <location>
        <begin position="83"/>
        <end position="99"/>
    </location>
</feature>
<dbReference type="AlphaFoldDB" id="A0A167X016"/>
<gene>
    <name evidence="2" type="ORF">FIBSPDRAFT_902615</name>
</gene>
<feature type="region of interest" description="Disordered" evidence="1">
    <location>
        <begin position="30"/>
        <end position="66"/>
    </location>
</feature>
<evidence type="ECO:0000313" key="3">
    <source>
        <dbReference type="Proteomes" id="UP000076532"/>
    </source>
</evidence>